<dbReference type="Pfam" id="PF00270">
    <property type="entry name" value="DEAD"/>
    <property type="match status" value="1"/>
</dbReference>
<organism evidence="2 3">
    <name type="scientific">Tsukamurella paurometabola</name>
    <name type="common">Corynebacterium paurometabolum</name>
    <dbReference type="NCBI Taxonomy" id="2061"/>
    <lineage>
        <taxon>Bacteria</taxon>
        <taxon>Bacillati</taxon>
        <taxon>Actinomycetota</taxon>
        <taxon>Actinomycetes</taxon>
        <taxon>Mycobacteriales</taxon>
        <taxon>Tsukamurellaceae</taxon>
        <taxon>Tsukamurella</taxon>
    </lineage>
</organism>
<dbReference type="EMBL" id="JAGXOE010000114">
    <property type="protein sequence ID" value="MBS4104154.1"/>
    <property type="molecule type" value="Genomic_DNA"/>
</dbReference>
<feature type="domain" description="DEAD/DEAH-box helicase" evidence="1">
    <location>
        <begin position="30"/>
        <end position="89"/>
    </location>
</feature>
<name>A0ABS5NIQ1_TSUPA</name>
<evidence type="ECO:0000313" key="2">
    <source>
        <dbReference type="EMBL" id="MBS4104154.1"/>
    </source>
</evidence>
<gene>
    <name evidence="2" type="ORF">KFZ73_23315</name>
</gene>
<keyword evidence="3" id="KW-1185">Reference proteome</keyword>
<keyword evidence="2" id="KW-0547">Nucleotide-binding</keyword>
<dbReference type="Proteomes" id="UP000676853">
    <property type="component" value="Unassembled WGS sequence"/>
</dbReference>
<dbReference type="RefSeq" id="WP_212555253.1">
    <property type="nucleotide sequence ID" value="NZ_JAGXOE010000114.1"/>
</dbReference>
<protein>
    <submittedName>
        <fullName evidence="2">DEAD/DEAH box helicase</fullName>
    </submittedName>
</protein>
<sequence length="91" mass="9607">MTERQLTGERAERARRVIEALAGPGAALRDDQETAVAALLEPAARVLVVQATGWGKSAVYWVATALRRAEGAGPALIVSPLLSLMRDQVAA</sequence>
<dbReference type="InterPro" id="IPR027417">
    <property type="entry name" value="P-loop_NTPase"/>
</dbReference>
<proteinExistence type="predicted"/>
<evidence type="ECO:0000259" key="1">
    <source>
        <dbReference type="Pfam" id="PF00270"/>
    </source>
</evidence>
<dbReference type="SUPFAM" id="SSF52540">
    <property type="entry name" value="P-loop containing nucleoside triphosphate hydrolases"/>
    <property type="match status" value="1"/>
</dbReference>
<keyword evidence="2" id="KW-0347">Helicase</keyword>
<reference evidence="2 3" key="1">
    <citation type="submission" date="2021-04" db="EMBL/GenBank/DDBJ databases">
        <title>Whole genome sequence analysis of a thiophenic sulfur metabolizing bacteria.</title>
        <authorList>
            <person name="Akhtar N."/>
            <person name="Akram J."/>
            <person name="Aslam A."/>
        </authorList>
    </citation>
    <scope>NUCLEOTIDE SEQUENCE [LARGE SCALE GENOMIC DNA]</scope>
    <source>
        <strain evidence="2 3">3OW</strain>
    </source>
</reference>
<dbReference type="Gene3D" id="3.40.50.300">
    <property type="entry name" value="P-loop containing nucleotide triphosphate hydrolases"/>
    <property type="match status" value="1"/>
</dbReference>
<dbReference type="InterPro" id="IPR011545">
    <property type="entry name" value="DEAD/DEAH_box_helicase_dom"/>
</dbReference>
<keyword evidence="2" id="KW-0378">Hydrolase</keyword>
<dbReference type="GO" id="GO:0004386">
    <property type="term" value="F:helicase activity"/>
    <property type="evidence" value="ECO:0007669"/>
    <property type="project" value="UniProtKB-KW"/>
</dbReference>
<comment type="caution">
    <text evidence="2">The sequence shown here is derived from an EMBL/GenBank/DDBJ whole genome shotgun (WGS) entry which is preliminary data.</text>
</comment>
<evidence type="ECO:0000313" key="3">
    <source>
        <dbReference type="Proteomes" id="UP000676853"/>
    </source>
</evidence>
<keyword evidence="2" id="KW-0067">ATP-binding</keyword>
<accession>A0ABS5NIQ1</accession>
<feature type="non-terminal residue" evidence="2">
    <location>
        <position position="91"/>
    </location>
</feature>